<reference evidence="2" key="1">
    <citation type="submission" date="2020-04" db="EMBL/GenBank/DDBJ databases">
        <authorList>
            <person name="Alioto T."/>
            <person name="Alioto T."/>
            <person name="Gomez Garrido J."/>
        </authorList>
    </citation>
    <scope>NUCLEOTIDE SEQUENCE</scope>
    <source>
        <strain evidence="2">A484AB</strain>
    </source>
</reference>
<dbReference type="Pfam" id="PF03372">
    <property type="entry name" value="Exo_endo_phos"/>
    <property type="match status" value="1"/>
</dbReference>
<dbReference type="PANTHER" id="PTHR33332">
    <property type="entry name" value="REVERSE TRANSCRIPTASE DOMAIN-CONTAINING PROTEIN"/>
    <property type="match status" value="1"/>
</dbReference>
<accession>A0A6S7GSY1</accession>
<dbReference type="InterPro" id="IPR000477">
    <property type="entry name" value="RT_dom"/>
</dbReference>
<dbReference type="InterPro" id="IPR043502">
    <property type="entry name" value="DNA/RNA_pol_sf"/>
</dbReference>
<name>A0A6S7GSY1_PARCT</name>
<dbReference type="SUPFAM" id="SSF56219">
    <property type="entry name" value="DNase I-like"/>
    <property type="match status" value="1"/>
</dbReference>
<evidence type="ECO:0000313" key="2">
    <source>
        <dbReference type="EMBL" id="CAB3995148.1"/>
    </source>
</evidence>
<dbReference type="OrthoDB" id="10067563at2759"/>
<evidence type="ECO:0000313" key="3">
    <source>
        <dbReference type="Proteomes" id="UP001152795"/>
    </source>
</evidence>
<comment type="caution">
    <text evidence="2">The sequence shown here is derived from an EMBL/GenBank/DDBJ whole genome shotgun (WGS) entry which is preliminary data.</text>
</comment>
<sequence>MNINPMTNSPTNSMRNTTFNDPTTTDKDPLIDPNIYTSHTIGPTLFNEFNIYDEFRNIASDRPSVLNSDLNQSTEDIINISHNETDIYNESVLIVKDQPSVSNTDLVKNCTLTEATNLNKASKTKSTTGKFNTSTSRLGKENSVKEAIIFSLLPFSCESLLFPSISIPNIPPHIPTFSIPSFIDVNSHTKFLRFANVNARSLKNKTAEIVDHVLSNDIDVCIVTETWLKDVDTVSIAALSPPGYSFKNLPRQSNRMGGGTGIMFNTNFKVTLIDGGEKRSFEYSEWNLALLNRTIKTLAVYRPPYSQTHPVSSSVFFEEFSNLLESIVMCTEVLVISGDFNFHLDDPSDTDAKTFTDLLETFGLLQHVTVPTHSSGHTLDLLISRSSNDINIHLVKTTFFLSDHCFVECNLSFPRPNLVTKEIQFRKTNHLNLQAFKADITDSKLCNDPCSNLDDLVKHYDNTLSHILEKHAPLQRKIVVVRPRVPWFSEELKRIKAKRRKLEKVMLRSNCQNDKDAYRQARNKYATSLKNARHKYYSDLIDQCSGDSRKLFKVVSSLCNTPQENSLPPHDDSRKLADEFGKYFCRKIELIRNDIENVVVNPPLVDYRLPDIKLDSFKLLSEEEVHNIIMKSSNATCNLDPIPTWLLKLCASELTPVIMKMINLSLSEGHVPEAWKVAILIPILKKYGLDLVFENFRPVSNLSFVSKATEKAVVSQLFEHCADNAPLPNNQSSYRQFHSTETALLRVHNDILMNMDQQKVTLLVLLDLSAAFDTIDHEILMDILKLEFGVIGNALKWIKSFLSCRKQRINIKQKFSANFTLNCGVPQGSCLGPVLFLLYVSQLFQIINRHLPSSHGYADDTQLYLSFRPESPVVQDQAIQTINNCIVEVRAWLVSHKLMFNDTKTEFLIIGTRQQLSKVTIDSIEVGDADIKPVQEVRNLGSWFDEHMSMNVHLLFARTGVDQVVGQIMMKQDASHRYTSLKYIQYYKACNELVMTCVSISVVPLFPELRAKRDFTKWLFNRETNSKIPCRTCFAWSMEKSPKNLIYQPQFDARNLLKLRHYLNFTLTLIPRYKPLIGMTEIFVLGEVITPNSVSDIWASTSCEFSFGDIDEQFVNKNLHELKTNKAIGLDRVSARLLKDSANVLTPVLTKLFNRSLSSSIYPDIWKCGKVTALFKSGKRTDPNNYRPITVLPIVSKILEKAAHLQMYSYLQDNKLLSPFQFGFRPKSSTEIALVDFTDSILENMDRGLFTGVVSIDLTKAFDTVDHGILYDKLKRAGFADTSVNWLESYLTNRTQVTAVGNIYSSAKSVHIGVPQGSVLGPLLFIIYVNDLPSCIKHCNVSLYADDTVIYFSSSDVSVVEDKLNSDLASLSRWLNENLLTLNETKCKFNGDHGYNTRGSEKIRVPKSKTNWGLQRFVVHAVNDWNSVPEHIKQAETLTRFKSLLATNF</sequence>
<dbReference type="GO" id="GO:0003824">
    <property type="term" value="F:catalytic activity"/>
    <property type="evidence" value="ECO:0007669"/>
    <property type="project" value="InterPro"/>
</dbReference>
<dbReference type="PROSITE" id="PS50878">
    <property type="entry name" value="RT_POL"/>
    <property type="match status" value="2"/>
</dbReference>
<dbReference type="Gene3D" id="3.60.10.10">
    <property type="entry name" value="Endonuclease/exonuclease/phosphatase"/>
    <property type="match status" value="1"/>
</dbReference>
<protein>
    <submittedName>
        <fullName evidence="2">Uncharacterized protein</fullName>
    </submittedName>
</protein>
<organism evidence="2 3">
    <name type="scientific">Paramuricea clavata</name>
    <name type="common">Red gorgonian</name>
    <name type="synonym">Violescent sea-whip</name>
    <dbReference type="NCBI Taxonomy" id="317549"/>
    <lineage>
        <taxon>Eukaryota</taxon>
        <taxon>Metazoa</taxon>
        <taxon>Cnidaria</taxon>
        <taxon>Anthozoa</taxon>
        <taxon>Octocorallia</taxon>
        <taxon>Malacalcyonacea</taxon>
        <taxon>Plexauridae</taxon>
        <taxon>Paramuricea</taxon>
    </lineage>
</organism>
<gene>
    <name evidence="2" type="ORF">PACLA_8A046550</name>
</gene>
<dbReference type="InterPro" id="IPR036691">
    <property type="entry name" value="Endo/exonu/phosph_ase_sf"/>
</dbReference>
<dbReference type="Proteomes" id="UP001152795">
    <property type="component" value="Unassembled WGS sequence"/>
</dbReference>
<feature type="region of interest" description="Disordered" evidence="1">
    <location>
        <begin position="1"/>
        <end position="30"/>
    </location>
</feature>
<dbReference type="InterPro" id="IPR005135">
    <property type="entry name" value="Endo/exonuclease/phosphatase"/>
</dbReference>
<dbReference type="Pfam" id="PF00078">
    <property type="entry name" value="RVT_1"/>
    <property type="match status" value="2"/>
</dbReference>
<evidence type="ECO:0000256" key="1">
    <source>
        <dbReference type="SAM" id="MobiDB-lite"/>
    </source>
</evidence>
<proteinExistence type="predicted"/>
<dbReference type="EMBL" id="CACRXK020002609">
    <property type="protein sequence ID" value="CAB3995148.1"/>
    <property type="molecule type" value="Genomic_DNA"/>
</dbReference>
<dbReference type="SUPFAM" id="SSF56672">
    <property type="entry name" value="DNA/RNA polymerases"/>
    <property type="match status" value="2"/>
</dbReference>
<dbReference type="CDD" id="cd01650">
    <property type="entry name" value="RT_nLTR_like"/>
    <property type="match status" value="2"/>
</dbReference>
<feature type="compositionally biased region" description="Polar residues" evidence="1">
    <location>
        <begin position="1"/>
        <end position="23"/>
    </location>
</feature>
<keyword evidence="3" id="KW-1185">Reference proteome</keyword>